<dbReference type="Pfam" id="PF05699">
    <property type="entry name" value="Dimer_Tnp_hAT"/>
    <property type="match status" value="1"/>
</dbReference>
<gene>
    <name evidence="3" type="ORF">CTI12_AA249390</name>
</gene>
<proteinExistence type="predicted"/>
<dbReference type="Pfam" id="PF04937">
    <property type="entry name" value="DUF659"/>
    <property type="match status" value="1"/>
</dbReference>
<keyword evidence="4" id="KW-1185">Reference proteome</keyword>
<dbReference type="InterPro" id="IPR008906">
    <property type="entry name" value="HATC_C_dom"/>
</dbReference>
<evidence type="ECO:0000313" key="3">
    <source>
        <dbReference type="EMBL" id="PWA55398.1"/>
    </source>
</evidence>
<dbReference type="GO" id="GO:0046983">
    <property type="term" value="F:protein dimerization activity"/>
    <property type="evidence" value="ECO:0007669"/>
    <property type="project" value="InterPro"/>
</dbReference>
<dbReference type="Proteomes" id="UP000245207">
    <property type="component" value="Unassembled WGS sequence"/>
</dbReference>
<reference evidence="3 4" key="1">
    <citation type="journal article" date="2018" name="Mol. Plant">
        <title>The genome of Artemisia annua provides insight into the evolution of Asteraceae family and artemisinin biosynthesis.</title>
        <authorList>
            <person name="Shen Q."/>
            <person name="Zhang L."/>
            <person name="Liao Z."/>
            <person name="Wang S."/>
            <person name="Yan T."/>
            <person name="Shi P."/>
            <person name="Liu M."/>
            <person name="Fu X."/>
            <person name="Pan Q."/>
            <person name="Wang Y."/>
            <person name="Lv Z."/>
            <person name="Lu X."/>
            <person name="Zhang F."/>
            <person name="Jiang W."/>
            <person name="Ma Y."/>
            <person name="Chen M."/>
            <person name="Hao X."/>
            <person name="Li L."/>
            <person name="Tang Y."/>
            <person name="Lv G."/>
            <person name="Zhou Y."/>
            <person name="Sun X."/>
            <person name="Brodelius P.E."/>
            <person name="Rose J.K.C."/>
            <person name="Tang K."/>
        </authorList>
    </citation>
    <scope>NUCLEOTIDE SEQUENCE [LARGE SCALE GENOMIC DNA]</scope>
    <source>
        <strain evidence="4">cv. Huhao1</strain>
        <tissue evidence="3">Leaf</tissue>
    </source>
</reference>
<organism evidence="3 4">
    <name type="scientific">Artemisia annua</name>
    <name type="common">Sweet wormwood</name>
    <dbReference type="NCBI Taxonomy" id="35608"/>
    <lineage>
        <taxon>Eukaryota</taxon>
        <taxon>Viridiplantae</taxon>
        <taxon>Streptophyta</taxon>
        <taxon>Embryophyta</taxon>
        <taxon>Tracheophyta</taxon>
        <taxon>Spermatophyta</taxon>
        <taxon>Magnoliopsida</taxon>
        <taxon>eudicotyledons</taxon>
        <taxon>Gunneridae</taxon>
        <taxon>Pentapetalae</taxon>
        <taxon>asterids</taxon>
        <taxon>campanulids</taxon>
        <taxon>Asterales</taxon>
        <taxon>Asteraceae</taxon>
        <taxon>Asteroideae</taxon>
        <taxon>Anthemideae</taxon>
        <taxon>Artemisiinae</taxon>
        <taxon>Artemisia</taxon>
    </lineage>
</organism>
<dbReference type="OrthoDB" id="2017576at2759"/>
<dbReference type="PANTHER" id="PTHR32166:SF81">
    <property type="entry name" value="OS06G0658400 PROTEIN"/>
    <property type="match status" value="1"/>
</dbReference>
<dbReference type="InterPro" id="IPR007021">
    <property type="entry name" value="DUF659"/>
</dbReference>
<accession>A0A2U1M2A9</accession>
<feature type="domain" description="HAT C-terminal dimerisation" evidence="2">
    <location>
        <begin position="316"/>
        <end position="393"/>
    </location>
</feature>
<dbReference type="PANTHER" id="PTHR32166">
    <property type="entry name" value="OSJNBA0013A04.12 PROTEIN"/>
    <property type="match status" value="1"/>
</dbReference>
<protein>
    <submittedName>
        <fullName evidence="3">Uncharacterized protein</fullName>
    </submittedName>
</protein>
<evidence type="ECO:0000313" key="4">
    <source>
        <dbReference type="Proteomes" id="UP000245207"/>
    </source>
</evidence>
<dbReference type="InterPro" id="IPR012337">
    <property type="entry name" value="RNaseH-like_sf"/>
</dbReference>
<name>A0A2U1M2A9_ARTAN</name>
<feature type="domain" description="DUF659" evidence="1">
    <location>
        <begin position="2"/>
        <end position="106"/>
    </location>
</feature>
<dbReference type="SUPFAM" id="SSF53098">
    <property type="entry name" value="Ribonuclease H-like"/>
    <property type="match status" value="1"/>
</dbReference>
<dbReference type="STRING" id="35608.A0A2U1M2A9"/>
<dbReference type="AlphaFoldDB" id="A0A2U1M2A9"/>
<comment type="caution">
    <text evidence="3">The sequence shown here is derived from an EMBL/GenBank/DDBJ whole genome shotgun (WGS) entry which is preliminary data.</text>
</comment>
<dbReference type="EMBL" id="PKPP01006769">
    <property type="protein sequence ID" value="PWA55398.1"/>
    <property type="molecule type" value="Genomic_DNA"/>
</dbReference>
<evidence type="ECO:0000259" key="2">
    <source>
        <dbReference type="Pfam" id="PF05699"/>
    </source>
</evidence>
<sequence>MAASGENSMFLKAFDTSGNLKDADYVASLFQEVIDEEGADNIVQIITDNARNFKAACLSIEAKYPHIFWTPCVVHTLNLALKAICEPPINSSQYDECKWISSLMSECDVVVTFVLNHGKALTIFKNYSKHMLTKVAETRFASHVIMAERLFKVKNALEKMVLDVQWKNFRKTHLESKADTVKECKCDVDFPCLHLIYDLWDTMIEEVREKIFKHEGLDAITGDSPFFNVIQTVLEARWNKSNTPLHCMAHSLVPKYYSETWLEGGSSMHKRVAPNEDQDVSYNRDICFKKMFTNPDELRKVYAEYGQFSGTLGFFGEAHVMDARAHEDPLSWWASYGLSTPTLQALAFRLLSQPASSSCCERNWSSFSNIQSIKRNRLASSRAEDLVYVHSNLLMLSRKKEEYTIGPSSFWDVGGDSLILDDDYIEAFENIFLEE</sequence>
<evidence type="ECO:0000259" key="1">
    <source>
        <dbReference type="Pfam" id="PF04937"/>
    </source>
</evidence>